<feature type="region of interest" description="Disordered" evidence="1">
    <location>
        <begin position="1"/>
        <end position="27"/>
    </location>
</feature>
<dbReference type="OrthoDB" id="4764576at2"/>
<comment type="caution">
    <text evidence="2">The sequence shown here is derived from an EMBL/GenBank/DDBJ whole genome shotgun (WGS) entry which is preliminary data.</text>
</comment>
<protein>
    <submittedName>
        <fullName evidence="2">Uncharacterized protein</fullName>
    </submittedName>
</protein>
<dbReference type="Proteomes" id="UP000320806">
    <property type="component" value="Unassembled WGS sequence"/>
</dbReference>
<dbReference type="AlphaFoldDB" id="A0A542EES8"/>
<organism evidence="2 3">
    <name type="scientific">Yimella lutea</name>
    <dbReference type="NCBI Taxonomy" id="587872"/>
    <lineage>
        <taxon>Bacteria</taxon>
        <taxon>Bacillati</taxon>
        <taxon>Actinomycetota</taxon>
        <taxon>Actinomycetes</taxon>
        <taxon>Micrococcales</taxon>
        <taxon>Dermacoccaceae</taxon>
        <taxon>Yimella</taxon>
    </lineage>
</organism>
<reference evidence="2 3" key="1">
    <citation type="submission" date="2019-06" db="EMBL/GenBank/DDBJ databases">
        <title>Sequencing the genomes of 1000 actinobacteria strains.</title>
        <authorList>
            <person name="Klenk H.-P."/>
        </authorList>
    </citation>
    <scope>NUCLEOTIDE SEQUENCE [LARGE SCALE GENOMIC DNA]</scope>
    <source>
        <strain evidence="2 3">DSM 19828</strain>
    </source>
</reference>
<keyword evidence="3" id="KW-1185">Reference proteome</keyword>
<evidence type="ECO:0000313" key="3">
    <source>
        <dbReference type="Proteomes" id="UP000320806"/>
    </source>
</evidence>
<proteinExistence type="predicted"/>
<gene>
    <name evidence="2" type="ORF">FB459_1266</name>
</gene>
<evidence type="ECO:0000313" key="2">
    <source>
        <dbReference type="EMBL" id="TQJ13831.1"/>
    </source>
</evidence>
<dbReference type="RefSeq" id="WP_141927812.1">
    <property type="nucleotide sequence ID" value="NZ_BAABCI010000002.1"/>
</dbReference>
<accession>A0A542EES8</accession>
<name>A0A542EES8_9MICO</name>
<evidence type="ECO:0000256" key="1">
    <source>
        <dbReference type="SAM" id="MobiDB-lite"/>
    </source>
</evidence>
<sequence>MTTYAAESAARNIRSNHEDRDQDQTVPTVETLTRETHGMLERTGVRLSPSRVGRLCRDYVNIVATKGVSFGAYLANAVALTGATQHEFDSVYYRLCYSDPTGESAVRRVLRGGRE</sequence>
<dbReference type="EMBL" id="VFMO01000001">
    <property type="protein sequence ID" value="TQJ13831.1"/>
    <property type="molecule type" value="Genomic_DNA"/>
</dbReference>